<organism evidence="8">
    <name type="scientific">Ixodes ricinus</name>
    <name type="common">Common tick</name>
    <name type="synonym">Acarus ricinus</name>
    <dbReference type="NCBI Taxonomy" id="34613"/>
    <lineage>
        <taxon>Eukaryota</taxon>
        <taxon>Metazoa</taxon>
        <taxon>Ecdysozoa</taxon>
        <taxon>Arthropoda</taxon>
        <taxon>Chelicerata</taxon>
        <taxon>Arachnida</taxon>
        <taxon>Acari</taxon>
        <taxon>Parasitiformes</taxon>
        <taxon>Ixodida</taxon>
        <taxon>Ixodoidea</taxon>
        <taxon>Ixodidae</taxon>
        <taxon>Ixodinae</taxon>
        <taxon>Ixodes</taxon>
    </lineage>
</organism>
<dbReference type="AlphaFoldDB" id="V5H435"/>
<feature type="transmembrane region" description="Helical" evidence="6">
    <location>
        <begin position="164"/>
        <end position="185"/>
    </location>
</feature>
<reference evidence="8" key="1">
    <citation type="journal article" date="2015" name="Sci. Rep.">
        <title>Tissue- and time-dependent transcription in Ixodes ricinus salivary glands and midguts when blood feeding on the vertebrate host.</title>
        <authorList>
            <person name="Kotsyfakis M."/>
            <person name="Schwarz A."/>
            <person name="Erhart J."/>
            <person name="Ribeiro J.M."/>
        </authorList>
    </citation>
    <scope>NUCLEOTIDE SEQUENCE</scope>
    <source>
        <tissue evidence="8">Salivary gland and midgut</tissue>
    </source>
</reference>
<feature type="transmembrane region" description="Helical" evidence="6">
    <location>
        <begin position="89"/>
        <end position="111"/>
    </location>
</feature>
<evidence type="ECO:0000256" key="2">
    <source>
        <dbReference type="ARBA" id="ARBA00006565"/>
    </source>
</evidence>
<dbReference type="EMBL" id="GANP01012714">
    <property type="protein sequence ID" value="JAB71754.1"/>
    <property type="molecule type" value="mRNA"/>
</dbReference>
<dbReference type="Pfam" id="PF10277">
    <property type="entry name" value="Frag1"/>
    <property type="match status" value="1"/>
</dbReference>
<dbReference type="InterPro" id="IPR019402">
    <property type="entry name" value="CWH43_N"/>
</dbReference>
<proteinExistence type="evidence at transcript level"/>
<feature type="domain" description="CWH43-like N-terminal" evidence="7">
    <location>
        <begin position="10"/>
        <end position="239"/>
    </location>
</feature>
<dbReference type="PANTHER" id="PTHR21324">
    <property type="entry name" value="FASTING-INDUCIBLE INTEGRAL MEMBRANE PROTEIN TM6P1-RELATED"/>
    <property type="match status" value="1"/>
</dbReference>
<comment type="subcellular location">
    <subcellularLocation>
        <location evidence="1">Endomembrane system</location>
        <topology evidence="1">Multi-pass membrane protein</topology>
    </subcellularLocation>
</comment>
<keyword evidence="5 6" id="KW-0472">Membrane</keyword>
<evidence type="ECO:0000256" key="4">
    <source>
        <dbReference type="ARBA" id="ARBA00022989"/>
    </source>
</evidence>
<accession>V5H435</accession>
<feature type="transmembrane region" description="Helical" evidence="6">
    <location>
        <begin position="217"/>
        <end position="235"/>
    </location>
</feature>
<sequence>MTTLVCMGIGWIPSLVGICLIAAALLSYAWAALTGAVTIYAPYISEAGASPPQSGLFSLLLFVASVWGCITMVLRFVVIRDLNRECRKLIRVLNAVSLVVGLLAVLGNLIVASFPSSLQVLTTKTIHNTGAYAMFFNAVVYMILQTGLTCCLCPDHYTKAMVWLRLFLCVSAVFAVIFTACLQYIGEALWSTEEAEHPKHMRVPGDPGFRELTLSSLGEWLLVGCFLAFFFTFSFEFRRVALTIDVFPLVHHMDERIEVTRLRFEEAKPLLSYSSSL</sequence>
<dbReference type="PANTHER" id="PTHR21324:SF2">
    <property type="entry name" value="EG:22E5.9 PROTEIN"/>
    <property type="match status" value="1"/>
</dbReference>
<dbReference type="GO" id="GO:0012505">
    <property type="term" value="C:endomembrane system"/>
    <property type="evidence" value="ECO:0007669"/>
    <property type="project" value="UniProtKB-SubCell"/>
</dbReference>
<dbReference type="InterPro" id="IPR050911">
    <property type="entry name" value="DRAM/TMEM150_Autophagy_Mod"/>
</dbReference>
<protein>
    <submittedName>
        <fullName evidence="8">Putative dna damage-regulated autophagy modulator protein 1</fullName>
    </submittedName>
</protein>
<evidence type="ECO:0000256" key="6">
    <source>
        <dbReference type="SAM" id="Phobius"/>
    </source>
</evidence>
<keyword evidence="4 6" id="KW-1133">Transmembrane helix</keyword>
<feature type="transmembrane region" description="Helical" evidence="6">
    <location>
        <begin position="55"/>
        <end position="77"/>
    </location>
</feature>
<evidence type="ECO:0000313" key="8">
    <source>
        <dbReference type="EMBL" id="JAB71754.1"/>
    </source>
</evidence>
<evidence type="ECO:0000256" key="3">
    <source>
        <dbReference type="ARBA" id="ARBA00022692"/>
    </source>
</evidence>
<name>V5H435_IXORI</name>
<evidence type="ECO:0000259" key="7">
    <source>
        <dbReference type="Pfam" id="PF10277"/>
    </source>
</evidence>
<evidence type="ECO:0000256" key="1">
    <source>
        <dbReference type="ARBA" id="ARBA00004127"/>
    </source>
</evidence>
<feature type="transmembrane region" description="Helical" evidence="6">
    <location>
        <begin position="131"/>
        <end position="152"/>
    </location>
</feature>
<comment type="similarity">
    <text evidence="2">Belongs to the DRAM/TMEM150 family.</text>
</comment>
<evidence type="ECO:0000256" key="5">
    <source>
        <dbReference type="ARBA" id="ARBA00023136"/>
    </source>
</evidence>
<keyword evidence="3 6" id="KW-0812">Transmembrane</keyword>